<dbReference type="Proteomes" id="UP001521785">
    <property type="component" value="Unassembled WGS sequence"/>
</dbReference>
<keyword evidence="3" id="KW-1185">Reference proteome</keyword>
<evidence type="ECO:0000313" key="3">
    <source>
        <dbReference type="Proteomes" id="UP001521785"/>
    </source>
</evidence>
<feature type="region of interest" description="Disordered" evidence="1">
    <location>
        <begin position="636"/>
        <end position="690"/>
    </location>
</feature>
<feature type="region of interest" description="Disordered" evidence="1">
    <location>
        <begin position="851"/>
        <end position="876"/>
    </location>
</feature>
<proteinExistence type="predicted"/>
<evidence type="ECO:0000313" key="2">
    <source>
        <dbReference type="EMBL" id="KAL1607917.1"/>
    </source>
</evidence>
<feature type="compositionally biased region" description="Basic and acidic residues" evidence="1">
    <location>
        <begin position="636"/>
        <end position="659"/>
    </location>
</feature>
<name>A0ABR3RVD6_9PLEO</name>
<comment type="caution">
    <text evidence="2">The sequence shown here is derived from an EMBL/GenBank/DDBJ whole genome shotgun (WGS) entry which is preliminary data.</text>
</comment>
<dbReference type="EMBL" id="JAKJXO020000003">
    <property type="protein sequence ID" value="KAL1607917.1"/>
    <property type="molecule type" value="Genomic_DNA"/>
</dbReference>
<evidence type="ECO:0000256" key="1">
    <source>
        <dbReference type="SAM" id="MobiDB-lite"/>
    </source>
</evidence>
<feature type="compositionally biased region" description="Basic and acidic residues" evidence="1">
    <location>
        <begin position="681"/>
        <end position="690"/>
    </location>
</feature>
<gene>
    <name evidence="2" type="ORF">SLS60_002856</name>
</gene>
<protein>
    <submittedName>
        <fullName evidence="2">Uncharacterized protein</fullName>
    </submittedName>
</protein>
<reference evidence="2 3" key="1">
    <citation type="submission" date="2024-02" db="EMBL/GenBank/DDBJ databases">
        <title>De novo assembly and annotation of 12 fungi associated with fruit tree decline syndrome in Ontario, Canada.</title>
        <authorList>
            <person name="Sulman M."/>
            <person name="Ellouze W."/>
            <person name="Ilyukhin E."/>
        </authorList>
    </citation>
    <scope>NUCLEOTIDE SEQUENCE [LARGE SCALE GENOMIC DNA]</scope>
    <source>
        <strain evidence="2 3">M42-189</strain>
    </source>
</reference>
<organism evidence="2 3">
    <name type="scientific">Paraconiothyrium brasiliense</name>
    <dbReference type="NCBI Taxonomy" id="300254"/>
    <lineage>
        <taxon>Eukaryota</taxon>
        <taxon>Fungi</taxon>
        <taxon>Dikarya</taxon>
        <taxon>Ascomycota</taxon>
        <taxon>Pezizomycotina</taxon>
        <taxon>Dothideomycetes</taxon>
        <taxon>Pleosporomycetidae</taxon>
        <taxon>Pleosporales</taxon>
        <taxon>Massarineae</taxon>
        <taxon>Didymosphaeriaceae</taxon>
        <taxon>Paraconiothyrium</taxon>
    </lineage>
</organism>
<sequence length="895" mass="100239">MPQQTHFTRAHKFCVIASMPSTHKHTEIHQPSDILARASRPQYSSNYLPRHRDWRYATGVFRHDDEDDPSYRGRESTVWDELDWDAQIGVFGKEKRRYAVKKVVGYPSVEDKQEQQEVPLPEDENNLEEWGVDMMGLDGVMDTGALETVGTPVRLVKIEEDVGGILDTAARGSTATPRRILKSAAQARRNRRRPTSRADIVAGFRRSGDQTAAEATADEEGWVQTRMSVCLKFSCQGSDEVQRILAKEPTDGPIQAATPDIPEAGPFEEASVALAEAPVIPETLSAAPEVVDVDPSDESTSESTSTYTRAFDTDRPLRSITPFKRHWFDETQNFNMKDVVATLRAPDTELGPLPDFFNWLPDAVPVDAIFPPGVPLSAKEIMAFYPHHIRWKGVTLRLVNNSYFGETIIAMQAFFRDKDKHPLTITNVNQFFRDALKTDIPDFKVSNFHGKPDRNLYTDHLKPLKLLNSTRHGFVVPTFDALLRGLVYLPAGIDARGLTQCLSWYLNVRDTFTPRLGLNALHTQSLIRALRMPLKSYGPQNLDKRALQEWKEAGQFARRRVDEEPKRSGIEGVDRSHEQLKRSRVTIDPEAETLGVDLVVKLRHVLTFPYLAIGGMIATALEMGIAKAEARKVAREAQHSSQGSEERDIGVAAKEKEVEVTTEQSMLEKEGTTNTGPQDETGARSDDKVSKTNTLFSMPAGYKIPKRKRPLAEDDMTGYESSKRVSPRPGIPGAPLGPRAMSIPECRHAIAPRPLSTANTQWGTSREASSFSGPATAPAIQFGDRRSHAPDHHPPAPYLSTFSDYPRLSPFSSTFSGHQYRSPYSSTFSHSQGDHHDHRNVSDTIVLRNPQHRFDDRATSPPRNAPYSATARPESTAYNASKWSDWAEYDNRRDR</sequence>
<accession>A0ABR3RVD6</accession>